<comment type="caution">
    <text evidence="12">The sequence shown here is derived from an EMBL/GenBank/DDBJ whole genome shotgun (WGS) entry which is preliminary data.</text>
</comment>
<evidence type="ECO:0000256" key="6">
    <source>
        <dbReference type="ARBA" id="ARBA00023136"/>
    </source>
</evidence>
<keyword evidence="6 8" id="KW-0472">Membrane</keyword>
<dbReference type="PANTHER" id="PTHR30069">
    <property type="entry name" value="TONB-DEPENDENT OUTER MEMBRANE RECEPTOR"/>
    <property type="match status" value="1"/>
</dbReference>
<keyword evidence="4 8" id="KW-0812">Transmembrane</keyword>
<feature type="signal peptide" evidence="9">
    <location>
        <begin position="1"/>
        <end position="19"/>
    </location>
</feature>
<evidence type="ECO:0000256" key="7">
    <source>
        <dbReference type="ARBA" id="ARBA00023237"/>
    </source>
</evidence>
<evidence type="ECO:0000259" key="11">
    <source>
        <dbReference type="Pfam" id="PF14905"/>
    </source>
</evidence>
<evidence type="ECO:0000313" key="12">
    <source>
        <dbReference type="EMBL" id="MFD2592363.1"/>
    </source>
</evidence>
<proteinExistence type="inferred from homology"/>
<evidence type="ECO:0000256" key="4">
    <source>
        <dbReference type="ARBA" id="ARBA00022692"/>
    </source>
</evidence>
<feature type="domain" description="TonB-dependent receptor plug" evidence="10">
    <location>
        <begin position="142"/>
        <end position="219"/>
    </location>
</feature>
<dbReference type="InterPro" id="IPR037066">
    <property type="entry name" value="Plug_dom_sf"/>
</dbReference>
<dbReference type="InterPro" id="IPR036942">
    <property type="entry name" value="Beta-barrel_TonB_sf"/>
</dbReference>
<gene>
    <name evidence="12" type="ORF">ACFSTE_16105</name>
</gene>
<dbReference type="Gene3D" id="2.170.130.10">
    <property type="entry name" value="TonB-dependent receptor, plug domain"/>
    <property type="match status" value="1"/>
</dbReference>
<reference evidence="13" key="1">
    <citation type="journal article" date="2019" name="Int. J. Syst. Evol. Microbiol.">
        <title>The Global Catalogue of Microorganisms (GCM) 10K type strain sequencing project: providing services to taxonomists for standard genome sequencing and annotation.</title>
        <authorList>
            <consortium name="The Broad Institute Genomics Platform"/>
            <consortium name="The Broad Institute Genome Sequencing Center for Infectious Disease"/>
            <person name="Wu L."/>
            <person name="Ma J."/>
        </authorList>
    </citation>
    <scope>NUCLEOTIDE SEQUENCE [LARGE SCALE GENOMIC DNA]</scope>
    <source>
        <strain evidence="13">KCTC 42423</strain>
    </source>
</reference>
<sequence length="795" mass="90065">MNRIIMFLLFLWGFQATLAAQQVKTGEISGTVIEQATGTPLPFASVVIKNQQQKIIEGVITNEQGIYIIPDIPIGTYFMEVSYNGFTTYTATVELPKHQKFPVIALVQDTTQLDEVVVTGETSEVSLKLDKKVFTVGKDVLSQSGSVTDVLDNVPSVTVDPGGAINLRGNANVTILINGRRSGLTSSQALEQIPSDNVARIEVITAPSSRYDASGTAGIINIILKKNTKNGFTGQVRLRGGIPQDFRISGSLNYKTDKINFFSTIGVRSTDYIGVYSRFQQTSDDNGTVTLNQRQDENRHDGGKHLYLGFDYFINPTNTFTTAFQRNQIEDTDATTFIYDYSSDTAAIVDSTLVSKGNSKENRSYNQLEMNYTKSFKKEGQKLTVDLQYDFWDSTKKWNVITEKEFPDTIDIINFRTTDSDKNNDIVIQSDYITPIGVSSKLEIGAKFENRHVRDGFLAEEFKDDTYQLIDNLDNSLTYDERITGGYVQYSTTLKAFHILTGLRIEDTHIGIKDDLGNFNATNRYTNFFPSITLDYTLNEQTRLGSSYSKRINRPRLFSLNPFSTLEDFNTRFYGNPTLQPSYTDIIEISAVRKSAKLTLSPSLYYSHTTDNTFWYTSQNPSGIFETRIINLTSEDRYGAELSLSYSPLKWLSLSGDMNAYHFTTKGRINDQDLTASNMTWYTNISSRFKIPGRITLQSRFHYRGRIENAQSTVKPMAYINMGVSKKMFKNRAVLLFNVTNVFDSRKYKEETRGTDFFVNQIASRNAARWSLSFVYKFNGNSEYKNRRAKRSNRN</sequence>
<dbReference type="Proteomes" id="UP001597459">
    <property type="component" value="Unassembled WGS sequence"/>
</dbReference>
<dbReference type="Gene3D" id="2.40.170.20">
    <property type="entry name" value="TonB-dependent receptor, beta-barrel domain"/>
    <property type="match status" value="1"/>
</dbReference>
<dbReference type="EMBL" id="JBHULX010000039">
    <property type="protein sequence ID" value="MFD2592363.1"/>
    <property type="molecule type" value="Genomic_DNA"/>
</dbReference>
<dbReference type="SUPFAM" id="SSF56935">
    <property type="entry name" value="Porins"/>
    <property type="match status" value="1"/>
</dbReference>
<dbReference type="RefSeq" id="WP_378254337.1">
    <property type="nucleotide sequence ID" value="NZ_JBHSJV010000001.1"/>
</dbReference>
<feature type="domain" description="Outer membrane protein beta-barrel" evidence="11">
    <location>
        <begin position="374"/>
        <end position="776"/>
    </location>
</feature>
<evidence type="ECO:0000313" key="13">
    <source>
        <dbReference type="Proteomes" id="UP001597459"/>
    </source>
</evidence>
<dbReference type="InterPro" id="IPR041700">
    <property type="entry name" value="OMP_b-brl_3"/>
</dbReference>
<keyword evidence="2 8" id="KW-0813">Transport</keyword>
<dbReference type="Pfam" id="PF14905">
    <property type="entry name" value="OMP_b-brl_3"/>
    <property type="match status" value="1"/>
</dbReference>
<dbReference type="InterPro" id="IPR039426">
    <property type="entry name" value="TonB-dep_rcpt-like"/>
</dbReference>
<evidence type="ECO:0000259" key="10">
    <source>
        <dbReference type="Pfam" id="PF07715"/>
    </source>
</evidence>
<dbReference type="Pfam" id="PF13715">
    <property type="entry name" value="CarbopepD_reg_2"/>
    <property type="match status" value="1"/>
</dbReference>
<evidence type="ECO:0000256" key="3">
    <source>
        <dbReference type="ARBA" id="ARBA00022452"/>
    </source>
</evidence>
<dbReference type="Pfam" id="PF07715">
    <property type="entry name" value="Plug"/>
    <property type="match status" value="1"/>
</dbReference>
<dbReference type="InterPro" id="IPR012910">
    <property type="entry name" value="Plug_dom"/>
</dbReference>
<evidence type="ECO:0000256" key="9">
    <source>
        <dbReference type="SAM" id="SignalP"/>
    </source>
</evidence>
<evidence type="ECO:0000256" key="8">
    <source>
        <dbReference type="PROSITE-ProRule" id="PRU01360"/>
    </source>
</evidence>
<dbReference type="Gene3D" id="2.60.40.1120">
    <property type="entry name" value="Carboxypeptidase-like, regulatory domain"/>
    <property type="match status" value="1"/>
</dbReference>
<dbReference type="SUPFAM" id="SSF49464">
    <property type="entry name" value="Carboxypeptidase regulatory domain-like"/>
    <property type="match status" value="1"/>
</dbReference>
<keyword evidence="12" id="KW-0675">Receptor</keyword>
<keyword evidence="5 9" id="KW-0732">Signal</keyword>
<dbReference type="InterPro" id="IPR008969">
    <property type="entry name" value="CarboxyPept-like_regulatory"/>
</dbReference>
<organism evidence="12 13">
    <name type="scientific">Aquimarina hainanensis</name>
    <dbReference type="NCBI Taxonomy" id="1578017"/>
    <lineage>
        <taxon>Bacteria</taxon>
        <taxon>Pseudomonadati</taxon>
        <taxon>Bacteroidota</taxon>
        <taxon>Flavobacteriia</taxon>
        <taxon>Flavobacteriales</taxon>
        <taxon>Flavobacteriaceae</taxon>
        <taxon>Aquimarina</taxon>
    </lineage>
</organism>
<keyword evidence="13" id="KW-1185">Reference proteome</keyword>
<evidence type="ECO:0000256" key="1">
    <source>
        <dbReference type="ARBA" id="ARBA00004571"/>
    </source>
</evidence>
<name>A0ABW5NAL5_9FLAO</name>
<evidence type="ECO:0000256" key="2">
    <source>
        <dbReference type="ARBA" id="ARBA00022448"/>
    </source>
</evidence>
<comment type="subcellular location">
    <subcellularLocation>
        <location evidence="1 8">Cell outer membrane</location>
        <topology evidence="1 8">Multi-pass membrane protein</topology>
    </subcellularLocation>
</comment>
<keyword evidence="7 8" id="KW-0998">Cell outer membrane</keyword>
<keyword evidence="3 8" id="KW-1134">Transmembrane beta strand</keyword>
<dbReference type="PANTHER" id="PTHR30069:SF29">
    <property type="entry name" value="HEMOGLOBIN AND HEMOGLOBIN-HAPTOGLOBIN-BINDING PROTEIN 1-RELATED"/>
    <property type="match status" value="1"/>
</dbReference>
<accession>A0ABW5NAL5</accession>
<dbReference type="PROSITE" id="PS52016">
    <property type="entry name" value="TONB_DEPENDENT_REC_3"/>
    <property type="match status" value="1"/>
</dbReference>
<feature type="chain" id="PRO_5047305967" evidence="9">
    <location>
        <begin position="20"/>
        <end position="795"/>
    </location>
</feature>
<protein>
    <submittedName>
        <fullName evidence="12">TonB-dependent receptor domain-containing protein</fullName>
    </submittedName>
</protein>
<comment type="similarity">
    <text evidence="8">Belongs to the TonB-dependent receptor family.</text>
</comment>
<evidence type="ECO:0000256" key="5">
    <source>
        <dbReference type="ARBA" id="ARBA00022729"/>
    </source>
</evidence>